<keyword evidence="4 5" id="KW-1015">Disulfide bond</keyword>
<keyword evidence="3" id="KW-0677">Repeat</keyword>
<feature type="domain" description="EGF-like" evidence="8">
    <location>
        <begin position="1615"/>
        <end position="1655"/>
    </location>
</feature>
<reference evidence="9 10" key="1">
    <citation type="journal article" date="2007" name="Nature">
        <title>Evolution of genes and genomes on the Drosophila phylogeny.</title>
        <authorList>
            <consortium name="Drosophila 12 Genomes Consortium"/>
            <person name="Clark A.G."/>
            <person name="Eisen M.B."/>
            <person name="Smith D.R."/>
            <person name="Bergman C.M."/>
            <person name="Oliver B."/>
            <person name="Markow T.A."/>
            <person name="Kaufman T.C."/>
            <person name="Kellis M."/>
            <person name="Gelbart W."/>
            <person name="Iyer V.N."/>
            <person name="Pollard D.A."/>
            <person name="Sackton T.B."/>
            <person name="Larracuente A.M."/>
            <person name="Singh N.D."/>
            <person name="Abad J.P."/>
            <person name="Abt D.N."/>
            <person name="Adryan B."/>
            <person name="Aguade M."/>
            <person name="Akashi H."/>
            <person name="Anderson W.W."/>
            <person name="Aquadro C.F."/>
            <person name="Ardell D.H."/>
            <person name="Arguello R."/>
            <person name="Artieri C.G."/>
            <person name="Barbash D.A."/>
            <person name="Barker D."/>
            <person name="Barsanti P."/>
            <person name="Batterham P."/>
            <person name="Batzoglou S."/>
            <person name="Begun D."/>
            <person name="Bhutkar A."/>
            <person name="Blanco E."/>
            <person name="Bosak S.A."/>
            <person name="Bradley R.K."/>
            <person name="Brand A.D."/>
            <person name="Brent M.R."/>
            <person name="Brooks A.N."/>
            <person name="Brown R.H."/>
            <person name="Butlin R.K."/>
            <person name="Caggese C."/>
            <person name="Calvi B.R."/>
            <person name="Bernardo de Carvalho A."/>
            <person name="Caspi A."/>
            <person name="Castrezana S."/>
            <person name="Celniker S.E."/>
            <person name="Chang J.L."/>
            <person name="Chapple C."/>
            <person name="Chatterji S."/>
            <person name="Chinwalla A."/>
            <person name="Civetta A."/>
            <person name="Clifton S.W."/>
            <person name="Comeron J.M."/>
            <person name="Costello J.C."/>
            <person name="Coyne J.A."/>
            <person name="Daub J."/>
            <person name="David R.G."/>
            <person name="Delcher A.L."/>
            <person name="Delehaunty K."/>
            <person name="Do C.B."/>
            <person name="Ebling H."/>
            <person name="Edwards K."/>
            <person name="Eickbush T."/>
            <person name="Evans J.D."/>
            <person name="Filipski A."/>
            <person name="Findeiss S."/>
            <person name="Freyhult E."/>
            <person name="Fulton L."/>
            <person name="Fulton R."/>
            <person name="Garcia A.C."/>
            <person name="Gardiner A."/>
            <person name="Garfield D.A."/>
            <person name="Garvin B.E."/>
            <person name="Gibson G."/>
            <person name="Gilbert D."/>
            <person name="Gnerre S."/>
            <person name="Godfrey J."/>
            <person name="Good R."/>
            <person name="Gotea V."/>
            <person name="Gravely B."/>
            <person name="Greenberg A.J."/>
            <person name="Griffiths-Jones S."/>
            <person name="Gross S."/>
            <person name="Guigo R."/>
            <person name="Gustafson E.A."/>
            <person name="Haerty W."/>
            <person name="Hahn M.W."/>
            <person name="Halligan D.L."/>
            <person name="Halpern A.L."/>
            <person name="Halter G.M."/>
            <person name="Han M.V."/>
            <person name="Heger A."/>
            <person name="Hillier L."/>
            <person name="Hinrichs A.S."/>
            <person name="Holmes I."/>
            <person name="Hoskins R.A."/>
            <person name="Hubisz M.J."/>
            <person name="Hultmark D."/>
            <person name="Huntley M.A."/>
            <person name="Jaffe D.B."/>
            <person name="Jagadeeshan S."/>
            <person name="Jeck W.R."/>
            <person name="Johnson J."/>
            <person name="Jones C.D."/>
            <person name="Jordan W.C."/>
            <person name="Karpen G.H."/>
            <person name="Kataoka E."/>
            <person name="Keightley P.D."/>
            <person name="Kheradpour P."/>
            <person name="Kirkness E.F."/>
            <person name="Koerich L.B."/>
            <person name="Kristiansen K."/>
            <person name="Kudrna D."/>
            <person name="Kulathinal R.J."/>
            <person name="Kumar S."/>
            <person name="Kwok R."/>
            <person name="Lander E."/>
            <person name="Langley C.H."/>
            <person name="Lapoint R."/>
            <person name="Lazzaro B.P."/>
            <person name="Lee S.J."/>
            <person name="Levesque L."/>
            <person name="Li R."/>
            <person name="Lin C.F."/>
            <person name="Lin M.F."/>
            <person name="Lindblad-Toh K."/>
            <person name="Llopart A."/>
            <person name="Long M."/>
            <person name="Low L."/>
            <person name="Lozovsky E."/>
            <person name="Lu J."/>
            <person name="Luo M."/>
            <person name="Machado C.A."/>
            <person name="Makalowski W."/>
            <person name="Marzo M."/>
            <person name="Matsuda M."/>
            <person name="Matzkin L."/>
            <person name="McAllister B."/>
            <person name="McBride C.S."/>
            <person name="McKernan B."/>
            <person name="McKernan K."/>
            <person name="Mendez-Lago M."/>
            <person name="Minx P."/>
            <person name="Mollenhauer M.U."/>
            <person name="Montooth K."/>
            <person name="Mount S.M."/>
            <person name="Mu X."/>
            <person name="Myers E."/>
            <person name="Negre B."/>
            <person name="Newfeld S."/>
            <person name="Nielsen R."/>
            <person name="Noor M.A."/>
            <person name="O'Grady P."/>
            <person name="Pachter L."/>
            <person name="Papaceit M."/>
            <person name="Parisi M.J."/>
            <person name="Parisi M."/>
            <person name="Parts L."/>
            <person name="Pedersen J.S."/>
            <person name="Pesole G."/>
            <person name="Phillippy A.M."/>
            <person name="Ponting C.P."/>
            <person name="Pop M."/>
            <person name="Porcelli D."/>
            <person name="Powell J.R."/>
            <person name="Prohaska S."/>
            <person name="Pruitt K."/>
            <person name="Puig M."/>
            <person name="Quesneville H."/>
            <person name="Ram K.R."/>
            <person name="Rand D."/>
            <person name="Rasmussen M.D."/>
            <person name="Reed L.K."/>
            <person name="Reenan R."/>
            <person name="Reily A."/>
            <person name="Remington K.A."/>
            <person name="Rieger T.T."/>
            <person name="Ritchie M.G."/>
            <person name="Robin C."/>
            <person name="Rogers Y.H."/>
            <person name="Rohde C."/>
            <person name="Rozas J."/>
            <person name="Rubenfield M.J."/>
            <person name="Ruiz A."/>
            <person name="Russo S."/>
            <person name="Salzberg S.L."/>
            <person name="Sanchez-Gracia A."/>
            <person name="Saranga D.J."/>
            <person name="Sato H."/>
            <person name="Schaeffer S.W."/>
            <person name="Schatz M.C."/>
            <person name="Schlenke T."/>
            <person name="Schwartz R."/>
            <person name="Segarra C."/>
            <person name="Singh R.S."/>
            <person name="Sirot L."/>
            <person name="Sirota M."/>
            <person name="Sisneros N.B."/>
            <person name="Smith C.D."/>
            <person name="Smith T.F."/>
            <person name="Spieth J."/>
            <person name="Stage D.E."/>
            <person name="Stark A."/>
            <person name="Stephan W."/>
            <person name="Strausberg R.L."/>
            <person name="Strempel S."/>
            <person name="Sturgill D."/>
            <person name="Sutton G."/>
            <person name="Sutton G.G."/>
            <person name="Tao W."/>
            <person name="Teichmann S."/>
            <person name="Tobari Y.N."/>
            <person name="Tomimura Y."/>
            <person name="Tsolas J.M."/>
            <person name="Valente V.L."/>
            <person name="Venter E."/>
            <person name="Venter J.C."/>
            <person name="Vicario S."/>
            <person name="Vieira F.G."/>
            <person name="Vilella A.J."/>
            <person name="Villasante A."/>
            <person name="Walenz B."/>
            <person name="Wang J."/>
            <person name="Wasserman M."/>
            <person name="Watts T."/>
            <person name="Wilson D."/>
            <person name="Wilson R.K."/>
            <person name="Wing R.A."/>
            <person name="Wolfner M.F."/>
            <person name="Wong A."/>
            <person name="Wong G.K."/>
            <person name="Wu C.I."/>
            <person name="Wu G."/>
            <person name="Yamamoto D."/>
            <person name="Yang H.P."/>
            <person name="Yang S.P."/>
            <person name="Yorke J.A."/>
            <person name="Yoshida K."/>
            <person name="Zdobnov E."/>
            <person name="Zhang P."/>
            <person name="Zhang Y."/>
            <person name="Zimin A.V."/>
            <person name="Baldwin J."/>
            <person name="Abdouelleil A."/>
            <person name="Abdulkadir J."/>
            <person name="Abebe A."/>
            <person name="Abera B."/>
            <person name="Abreu J."/>
            <person name="Acer S.C."/>
            <person name="Aftuck L."/>
            <person name="Alexander A."/>
            <person name="An P."/>
            <person name="Anderson E."/>
            <person name="Anderson S."/>
            <person name="Arachi H."/>
            <person name="Azer M."/>
            <person name="Bachantsang P."/>
            <person name="Barry A."/>
            <person name="Bayul T."/>
            <person name="Berlin A."/>
            <person name="Bessette D."/>
            <person name="Bloom T."/>
            <person name="Blye J."/>
            <person name="Boguslavskiy L."/>
            <person name="Bonnet C."/>
            <person name="Boukhgalter B."/>
            <person name="Bourzgui I."/>
            <person name="Brown A."/>
            <person name="Cahill P."/>
            <person name="Channer S."/>
            <person name="Cheshatsang Y."/>
            <person name="Chuda L."/>
            <person name="Citroen M."/>
            <person name="Collymore A."/>
            <person name="Cooke P."/>
            <person name="Costello M."/>
            <person name="D'Aco K."/>
            <person name="Daza R."/>
            <person name="De Haan G."/>
            <person name="DeGray S."/>
            <person name="DeMaso C."/>
            <person name="Dhargay N."/>
            <person name="Dooley K."/>
            <person name="Dooley E."/>
            <person name="Doricent M."/>
            <person name="Dorje P."/>
            <person name="Dorjee K."/>
            <person name="Dupes A."/>
            <person name="Elong R."/>
            <person name="Falk J."/>
            <person name="Farina A."/>
            <person name="Faro S."/>
            <person name="Ferguson D."/>
            <person name="Fisher S."/>
            <person name="Foley C.D."/>
            <person name="Franke A."/>
            <person name="Friedrich D."/>
            <person name="Gadbois L."/>
            <person name="Gearin G."/>
            <person name="Gearin C.R."/>
            <person name="Giannoukos G."/>
            <person name="Goode T."/>
            <person name="Graham J."/>
            <person name="Grandbois E."/>
            <person name="Grewal S."/>
            <person name="Gyaltsen K."/>
            <person name="Hafez N."/>
            <person name="Hagos B."/>
            <person name="Hall J."/>
            <person name="Henson C."/>
            <person name="Hollinger A."/>
            <person name="Honan T."/>
            <person name="Huard M.D."/>
            <person name="Hughes L."/>
            <person name="Hurhula B."/>
            <person name="Husby M.E."/>
            <person name="Kamat A."/>
            <person name="Kanga B."/>
            <person name="Kashin S."/>
            <person name="Khazanovich D."/>
            <person name="Kisner P."/>
            <person name="Lance K."/>
            <person name="Lara M."/>
            <person name="Lee W."/>
            <person name="Lennon N."/>
            <person name="Letendre F."/>
            <person name="LeVine R."/>
            <person name="Lipovsky A."/>
            <person name="Liu X."/>
            <person name="Liu J."/>
            <person name="Liu S."/>
            <person name="Lokyitsang T."/>
            <person name="Lokyitsang Y."/>
            <person name="Lubonja R."/>
            <person name="Lui A."/>
            <person name="MacDonald P."/>
            <person name="Magnisalis V."/>
            <person name="Maru K."/>
            <person name="Matthews C."/>
            <person name="McCusker W."/>
            <person name="McDonough S."/>
            <person name="Mehta T."/>
            <person name="Meldrim J."/>
            <person name="Meneus L."/>
            <person name="Mihai O."/>
            <person name="Mihalev A."/>
            <person name="Mihova T."/>
            <person name="Mittelman R."/>
            <person name="Mlenga V."/>
            <person name="Montmayeur A."/>
            <person name="Mulrain L."/>
            <person name="Navidi A."/>
            <person name="Naylor J."/>
            <person name="Negash T."/>
            <person name="Nguyen T."/>
            <person name="Nguyen N."/>
            <person name="Nicol R."/>
            <person name="Norbu C."/>
            <person name="Norbu N."/>
            <person name="Novod N."/>
            <person name="O'Neill B."/>
            <person name="Osman S."/>
            <person name="Markiewicz E."/>
            <person name="Oyono O.L."/>
            <person name="Patti C."/>
            <person name="Phunkhang P."/>
            <person name="Pierre F."/>
            <person name="Priest M."/>
            <person name="Raghuraman S."/>
            <person name="Rege F."/>
            <person name="Reyes R."/>
            <person name="Rise C."/>
            <person name="Rogov P."/>
            <person name="Ross K."/>
            <person name="Ryan E."/>
            <person name="Settipalli S."/>
            <person name="Shea T."/>
            <person name="Sherpa N."/>
            <person name="Shi L."/>
            <person name="Shih D."/>
            <person name="Sparrow T."/>
            <person name="Spaulding J."/>
            <person name="Stalker J."/>
            <person name="Stange-Thomann N."/>
            <person name="Stavropoulos S."/>
            <person name="Stone C."/>
            <person name="Strader C."/>
            <person name="Tesfaye S."/>
            <person name="Thomson T."/>
            <person name="Thoulutsang Y."/>
            <person name="Thoulutsang D."/>
            <person name="Topham K."/>
            <person name="Topping I."/>
            <person name="Tsamla T."/>
            <person name="Vassiliev H."/>
            <person name="Vo A."/>
            <person name="Wangchuk T."/>
            <person name="Wangdi T."/>
            <person name="Weiand M."/>
            <person name="Wilkinson J."/>
            <person name="Wilson A."/>
            <person name="Yadav S."/>
            <person name="Young G."/>
            <person name="Yu Q."/>
            <person name="Zembek L."/>
            <person name="Zhong D."/>
            <person name="Zimmer A."/>
            <person name="Zwirko Z."/>
            <person name="Jaffe D.B."/>
            <person name="Alvarez P."/>
            <person name="Brockman W."/>
            <person name="Butler J."/>
            <person name="Chin C."/>
            <person name="Gnerre S."/>
            <person name="Grabherr M."/>
            <person name="Kleber M."/>
            <person name="Mauceli E."/>
            <person name="MacCallum I."/>
        </authorList>
    </citation>
    <scope>NUCLEOTIDE SEQUENCE [LARGE SCALE GENOMIC DNA]</scope>
    <source>
        <strain evidence="10">Tai18E2 / Tucson 14021-0261.01</strain>
    </source>
</reference>
<evidence type="ECO:0000259" key="8">
    <source>
        <dbReference type="PROSITE" id="PS50026"/>
    </source>
</evidence>
<keyword evidence="2" id="KW-0732">Signal</keyword>
<keyword evidence="7" id="KW-0472">Membrane</keyword>
<dbReference type="PROSITE" id="PS00022">
    <property type="entry name" value="EGF_1"/>
    <property type="match status" value="1"/>
</dbReference>
<name>A0A0R1ED67_DROYA</name>
<sequence length="1941" mass="219759">MLQPREDNEISDIYNKKCDISTFTRRMIYSTYYHLIMFTTILLTMVHIETSQAINQSYHVSPTPSLPAITGDERNQVEGYSFKAHNDTEKYNKSFELDNESNLLYGSVSEKVLDEARYNLATHVMSNGVELIIADEKGKHIENLAMATQNANSNYRQHILKTLRSEKPLTLAPSTLQNQMILTLPLIKQKTLIVPKNVFVRKICLTTYKYHTTNVENGSFHLVTKNMVITNSFTEEQNDLHASNSMIADVIFSRTPDIGVGMFPTNYHYFNTIDRGQLTPMIVTSKDTVTNTITKTKQSLALPHSTIDISPSTNTYFSYILLTTTVYDDFGTPTYISSKKNLTQVVSTEPLPVTTSAYMNTEVTKIVSSVKQSNNSSTFAMSYNESDYLRIYSTKALLETLTFCSSMYNSNFTILKESCKRDLRVPNHQLMRHTHFIKHIITDTVNSSLLGLNILLSLKSRLLIKKRKHQRQSIVTMVTLLPGEIIRVTGVYIFQTTPNLSNLATSKKQNIYISSAMSLHSATLISSERKPTLSTKKSDFYENFSNVLKKPSLFNNTDLILLESENSEVYIQTKNKLMQSRLSSVTSQTNTIEKIGLESFRPVLNVVAHLLKKQLINLQKEQTYNQTYKKGWPKSNSVQSQTISAVIKKPVYIPLAQNEYEEIKFKSDTPDKLNINSLHIYPPRMDLVTKTNKIAPRQEHVESSRIYENELMNKGIPIRPGEVITASANVIFGRPNINVGVFHTLFIRNTTAVNNRPSISLKSLYLNNPINSNILDNYNNSYNKRTYIEYASILKPPSILINPQKQVKSTTLNSQFVQKPIIDLNTAFYNHHILDIFRIPQIMVTSLPVSKSYFAMSNTPEYFFSQDGHQNPIKSSLSNVTPLIIATPSTAQQIKLQNNVISHTIKMHARPLTFKKESDSIPGATTVKLYTDTFFMPHIKIPLSDEKINVHITSNSKRLFSLDYNKLDPDKYNKVKFQGISIENMKKPNKITTYAPVFQNNFPSQPTAGLDNMHNGKQTRYSNGAPNQKVKPFSKPDQTAEYSNESSRVLKFKITKKNNIFGNAASNKRFSVITTNSVSPTKKYCSEILCELFLAINANSHIKHFTRHASDSENITIVLRTTNFSDNCSSVSSKYIHFSSSLPILKVPYLKSTVSIKTSSRVLTSINDINLQTSNLELPNSFLYNLGSLNTIQEPHFEPGQDLRSATLGIICNIKDCKNSWIQKLKNDDKMLEPSEMMQDDSVSQKSSITERTTNSFNTLQLTKTESIDAEKYIPLGHFVVNTSKTYLMKPIHISVQKVLISQGSPDVSILNGSDYNGEPYNVKYDLRYSGTADNFEMENGPERGHTDFINKSSSVISNSSPDQISYAPSDLRSMPFRADLIDSLSQRIDLIKQKSDTACHSTCRLNKNEICVTYGNSTETLGICECRPGFGRMFPDHPCKPTYTYEMRIQANWAESHLLKFSNKRKSNFSIEYRNISKILLEAADRMVMQSDYRDIFHGVQLLTALTQTKKTLLITYLLQLSENSNEDQLTTVFKKYLRQSNFSIGGTELYTSRKGLQFLTFKDFDECRNKNFYDCSPNAQCFNLIGSYTCSCKEGYIDILENSLHPGRYCLDNIIGCDKCNYNGKCVNDPVKKSHQGLAVCKCNAWYTGTKCQINLKIIILFIVTSGTILSSLVMFLFLLIITKRKKQVDRKTSQLCISASSLNPSITTSIKIGRPSVREKENIGEICKNMILMSNKKYNGVKNHFMNTETHTKTSMIQTYTNTIASRKVHGLNITRAFTQHDFLHGSTDRSPQQKDQNNRSLTLRIPRAKFSFPDISQNSCLSHHGKRSSMDSTRQGVVHKDDDRMTAYRSLAPNSKAALVSAGYELYALNTDKIGFGTSTLDENISFNEAYSNSPSAFNEVSNTMTERDLGSTFLLPHTHLYKSDKIPYGFSRSSSS</sequence>
<dbReference type="PROSITE" id="PS50026">
    <property type="entry name" value="EGF_3"/>
    <property type="match status" value="2"/>
</dbReference>
<dbReference type="InterPro" id="IPR001881">
    <property type="entry name" value="EGF-like_Ca-bd_dom"/>
</dbReference>
<dbReference type="InterPro" id="IPR000152">
    <property type="entry name" value="EGF-type_Asp/Asn_hydroxyl_site"/>
</dbReference>
<dbReference type="PROSITE" id="PS00010">
    <property type="entry name" value="ASX_HYDROXYL"/>
    <property type="match status" value="1"/>
</dbReference>
<dbReference type="EMBL" id="CM000161">
    <property type="protein sequence ID" value="KRK04791.1"/>
    <property type="molecule type" value="Genomic_DNA"/>
</dbReference>
<dbReference type="FunFam" id="2.10.25.10:FF:000038">
    <property type="entry name" value="Fibrillin 2"/>
    <property type="match status" value="1"/>
</dbReference>
<keyword evidence="1 5" id="KW-0245">EGF-like domain</keyword>
<dbReference type="PROSITE" id="PS01187">
    <property type="entry name" value="EGF_CA"/>
    <property type="match status" value="1"/>
</dbReference>
<dbReference type="Proteomes" id="UP000002282">
    <property type="component" value="Chromosome 4"/>
</dbReference>
<dbReference type="InterPro" id="IPR009030">
    <property type="entry name" value="Growth_fac_rcpt_cys_sf"/>
</dbReference>
<dbReference type="OrthoDB" id="10040649at2759"/>
<feature type="compositionally biased region" description="Polar residues" evidence="6">
    <location>
        <begin position="1015"/>
        <end position="1026"/>
    </location>
</feature>
<feature type="region of interest" description="Disordered" evidence="6">
    <location>
        <begin position="1005"/>
        <end position="1039"/>
    </location>
</feature>
<reference evidence="9 10" key="2">
    <citation type="journal article" date="2007" name="PLoS Biol.">
        <title>Principles of genome evolution in the Drosophila melanogaster species group.</title>
        <authorList>
            <person name="Ranz J.M."/>
            <person name="Maurin D."/>
            <person name="Chan Y.S."/>
            <person name="von Grotthuss M."/>
            <person name="Hillier L.W."/>
            <person name="Roote J."/>
            <person name="Ashburner M."/>
            <person name="Bergman C.M."/>
        </authorList>
    </citation>
    <scope>NUCLEOTIDE SEQUENCE [LARGE SCALE GENOMIC DNA]</scope>
    <source>
        <strain evidence="10">Tai18E2 / Tucson 14021-0261.01</strain>
    </source>
</reference>
<evidence type="ECO:0000256" key="2">
    <source>
        <dbReference type="ARBA" id="ARBA00022729"/>
    </source>
</evidence>
<dbReference type="KEGG" id="dya:Dyak_GE14527"/>
<protein>
    <submittedName>
        <fullName evidence="9">Uncharacterized protein, isoform D</fullName>
    </submittedName>
</protein>
<keyword evidence="10" id="KW-1185">Reference proteome</keyword>
<dbReference type="SUPFAM" id="SSF57184">
    <property type="entry name" value="Growth factor receptor domain"/>
    <property type="match status" value="1"/>
</dbReference>
<dbReference type="Gene3D" id="2.10.25.10">
    <property type="entry name" value="Laminin"/>
    <property type="match status" value="1"/>
</dbReference>
<keyword evidence="7" id="KW-0812">Transmembrane</keyword>
<evidence type="ECO:0000256" key="1">
    <source>
        <dbReference type="ARBA" id="ARBA00022536"/>
    </source>
</evidence>
<dbReference type="GO" id="GO:0005509">
    <property type="term" value="F:calcium ion binding"/>
    <property type="evidence" value="ECO:0007669"/>
    <property type="project" value="InterPro"/>
</dbReference>
<dbReference type="InterPro" id="IPR018097">
    <property type="entry name" value="EGF_Ca-bd_CS"/>
</dbReference>
<keyword evidence="7" id="KW-1133">Transmembrane helix</keyword>
<evidence type="ECO:0000256" key="5">
    <source>
        <dbReference type="PROSITE-ProRule" id="PRU00076"/>
    </source>
</evidence>
<feature type="transmembrane region" description="Helical" evidence="7">
    <location>
        <begin position="31"/>
        <end position="48"/>
    </location>
</feature>
<dbReference type="PANTHER" id="PTHR24039">
    <property type="entry name" value="FIBRILLIN-RELATED"/>
    <property type="match status" value="1"/>
</dbReference>
<evidence type="ECO:0000313" key="10">
    <source>
        <dbReference type="Proteomes" id="UP000002282"/>
    </source>
</evidence>
<dbReference type="PANTHER" id="PTHR24039:SF52">
    <property type="entry name" value="EGF-LIKE DOMAIN-CONTAINING PROTEIN"/>
    <property type="match status" value="1"/>
</dbReference>
<evidence type="ECO:0000256" key="4">
    <source>
        <dbReference type="ARBA" id="ARBA00023157"/>
    </source>
</evidence>
<evidence type="ECO:0000256" key="6">
    <source>
        <dbReference type="SAM" id="MobiDB-lite"/>
    </source>
</evidence>
<organism evidence="9 10">
    <name type="scientific">Drosophila yakuba</name>
    <name type="common">Fruit fly</name>
    <dbReference type="NCBI Taxonomy" id="7245"/>
    <lineage>
        <taxon>Eukaryota</taxon>
        <taxon>Metazoa</taxon>
        <taxon>Ecdysozoa</taxon>
        <taxon>Arthropoda</taxon>
        <taxon>Hexapoda</taxon>
        <taxon>Insecta</taxon>
        <taxon>Pterygota</taxon>
        <taxon>Neoptera</taxon>
        <taxon>Endopterygota</taxon>
        <taxon>Diptera</taxon>
        <taxon>Brachycera</taxon>
        <taxon>Muscomorpha</taxon>
        <taxon>Ephydroidea</taxon>
        <taxon>Drosophilidae</taxon>
        <taxon>Drosophila</taxon>
        <taxon>Sophophora</taxon>
    </lineage>
</organism>
<evidence type="ECO:0000313" key="9">
    <source>
        <dbReference type="EMBL" id="KRK04791.1"/>
    </source>
</evidence>
<accession>A0A0R1ED67</accession>
<dbReference type="Pfam" id="PF07645">
    <property type="entry name" value="EGF_CA"/>
    <property type="match status" value="1"/>
</dbReference>
<gene>
    <name evidence="9" type="primary">Dyak\GE14527</name>
    <name evidence="9" type="synonym">dyak_GLEANR_14642</name>
    <name evidence="9" type="synonym">GE14527</name>
    <name evidence="9" type="ORF">Dyak_GE14527</name>
</gene>
<evidence type="ECO:0000256" key="7">
    <source>
        <dbReference type="SAM" id="Phobius"/>
    </source>
</evidence>
<comment type="caution">
    <text evidence="5">Lacks conserved residue(s) required for the propagation of feature annotation.</text>
</comment>
<feature type="region of interest" description="Disordered" evidence="6">
    <location>
        <begin position="1824"/>
        <end position="1843"/>
    </location>
</feature>
<dbReference type="SMART" id="SM00179">
    <property type="entry name" value="EGF_CA"/>
    <property type="match status" value="1"/>
</dbReference>
<proteinExistence type="predicted"/>
<dbReference type="InterPro" id="IPR000742">
    <property type="entry name" value="EGF"/>
</dbReference>
<feature type="disulfide bond" evidence="5">
    <location>
        <begin position="1645"/>
        <end position="1654"/>
    </location>
</feature>
<feature type="domain" description="EGF-like" evidence="8">
    <location>
        <begin position="1565"/>
        <end position="1604"/>
    </location>
</feature>
<dbReference type="InterPro" id="IPR049883">
    <property type="entry name" value="NOTCH1_EGF-like"/>
</dbReference>
<dbReference type="CDD" id="cd00054">
    <property type="entry name" value="EGF_CA"/>
    <property type="match status" value="1"/>
</dbReference>
<dbReference type="SMART" id="SM00181">
    <property type="entry name" value="EGF"/>
    <property type="match status" value="3"/>
</dbReference>
<feature type="transmembrane region" description="Helical" evidence="7">
    <location>
        <begin position="1660"/>
        <end position="1684"/>
    </location>
</feature>
<evidence type="ECO:0000256" key="3">
    <source>
        <dbReference type="ARBA" id="ARBA00022737"/>
    </source>
</evidence>